<gene>
    <name evidence="2" type="ORF">ANCDUO_25612</name>
</gene>
<dbReference type="OrthoDB" id="5875663at2759"/>
<feature type="compositionally biased region" description="Polar residues" evidence="1">
    <location>
        <begin position="1"/>
        <end position="20"/>
    </location>
</feature>
<organism evidence="2 3">
    <name type="scientific">Ancylostoma duodenale</name>
    <dbReference type="NCBI Taxonomy" id="51022"/>
    <lineage>
        <taxon>Eukaryota</taxon>
        <taxon>Metazoa</taxon>
        <taxon>Ecdysozoa</taxon>
        <taxon>Nematoda</taxon>
        <taxon>Chromadorea</taxon>
        <taxon>Rhabditida</taxon>
        <taxon>Rhabditina</taxon>
        <taxon>Rhabditomorpha</taxon>
        <taxon>Strongyloidea</taxon>
        <taxon>Ancylostomatidae</taxon>
        <taxon>Ancylostomatinae</taxon>
        <taxon>Ancylostoma</taxon>
    </lineage>
</organism>
<dbReference type="EMBL" id="KN778286">
    <property type="protein sequence ID" value="KIH44363.1"/>
    <property type="molecule type" value="Genomic_DNA"/>
</dbReference>
<evidence type="ECO:0000256" key="1">
    <source>
        <dbReference type="SAM" id="MobiDB-lite"/>
    </source>
</evidence>
<evidence type="ECO:0000313" key="3">
    <source>
        <dbReference type="Proteomes" id="UP000054047"/>
    </source>
</evidence>
<sequence>KQHPQQSLFTSKIRRNPQQLQQTPRVPAARQAPARALLTPHPNPRRAVPSSTIKGELSDPSTGSSTTQPSPPSASQSEKGKSLDSSSGNNRAVMKRQQKTEEFYSSSDEASLSAAKNEVKRKESSTRPRRRSKSRSRSASLTPPKPKVSDSSTKSLHHESVERQNAPVVYEKEFASQKSTPHLMSAVVTAESGAIERPASSLPATYATLAEHSTQTETRKESDSLP</sequence>
<feature type="compositionally biased region" description="Low complexity" evidence="1">
    <location>
        <begin position="58"/>
        <end position="77"/>
    </location>
</feature>
<feature type="region of interest" description="Disordered" evidence="1">
    <location>
        <begin position="1"/>
        <end position="178"/>
    </location>
</feature>
<keyword evidence="3" id="KW-1185">Reference proteome</keyword>
<proteinExistence type="predicted"/>
<feature type="non-terminal residue" evidence="2">
    <location>
        <position position="1"/>
    </location>
</feature>
<feature type="non-terminal residue" evidence="2">
    <location>
        <position position="226"/>
    </location>
</feature>
<feature type="region of interest" description="Disordered" evidence="1">
    <location>
        <begin position="198"/>
        <end position="226"/>
    </location>
</feature>
<feature type="compositionally biased region" description="Basic and acidic residues" evidence="1">
    <location>
        <begin position="217"/>
        <end position="226"/>
    </location>
</feature>
<name>A0A0C2BKV5_9BILA</name>
<feature type="compositionally biased region" description="Low complexity" evidence="1">
    <location>
        <begin position="21"/>
        <end position="36"/>
    </location>
</feature>
<dbReference type="AlphaFoldDB" id="A0A0C2BKV5"/>
<evidence type="ECO:0000313" key="2">
    <source>
        <dbReference type="EMBL" id="KIH44363.1"/>
    </source>
</evidence>
<dbReference type="Proteomes" id="UP000054047">
    <property type="component" value="Unassembled WGS sequence"/>
</dbReference>
<protein>
    <submittedName>
        <fullName evidence="2">Uncharacterized protein</fullName>
    </submittedName>
</protein>
<reference evidence="2 3" key="1">
    <citation type="submission" date="2013-12" db="EMBL/GenBank/DDBJ databases">
        <title>Draft genome of the parsitic nematode Ancylostoma duodenale.</title>
        <authorList>
            <person name="Mitreva M."/>
        </authorList>
    </citation>
    <scope>NUCLEOTIDE SEQUENCE [LARGE SCALE GENOMIC DNA]</scope>
    <source>
        <strain evidence="2 3">Zhejiang</strain>
    </source>
</reference>
<accession>A0A0C2BKV5</accession>
<feature type="compositionally biased region" description="Basic residues" evidence="1">
    <location>
        <begin position="127"/>
        <end position="136"/>
    </location>
</feature>
<feature type="compositionally biased region" description="Basic and acidic residues" evidence="1">
    <location>
        <begin position="117"/>
        <end position="126"/>
    </location>
</feature>